<protein>
    <submittedName>
        <fullName evidence="3">Uncharacterized protein</fullName>
    </submittedName>
</protein>
<sequence length="195" mass="22578">MQFKKELVLVNIVRIMILVTIFRGMTLYTQNQMGKNIIKELKKPTIEQEGKLSGKTAYEIAKSFEGPFDEIKGLERIVSTIIIQTNNKYIKSYPMYKVALLEEFKSIAELIHDTELKLTQTKEQVPRTQEDLNRALKAPENLATSAEEVNSTVKEQKTAIRELNRAEKDLINAVKNLKSRVFKLRSTFYYPFWGD</sequence>
<gene>
    <name evidence="3" type="ORF">ENH14_03680</name>
</gene>
<comment type="caution">
    <text evidence="3">The sequence shown here is derived from an EMBL/GenBank/DDBJ whole genome shotgun (WGS) entry which is preliminary data.</text>
</comment>
<evidence type="ECO:0000256" key="1">
    <source>
        <dbReference type="SAM" id="Coils"/>
    </source>
</evidence>
<name>A0A7V0LUI8_UNCW3</name>
<evidence type="ECO:0000256" key="2">
    <source>
        <dbReference type="SAM" id="Phobius"/>
    </source>
</evidence>
<proteinExistence type="predicted"/>
<dbReference type="Proteomes" id="UP000886381">
    <property type="component" value="Unassembled WGS sequence"/>
</dbReference>
<evidence type="ECO:0000313" key="3">
    <source>
        <dbReference type="EMBL" id="HDL60538.1"/>
    </source>
</evidence>
<feature type="coiled-coil region" evidence="1">
    <location>
        <begin position="146"/>
        <end position="180"/>
    </location>
</feature>
<dbReference type="EMBL" id="DRDR01000161">
    <property type="protein sequence ID" value="HDL60538.1"/>
    <property type="molecule type" value="Genomic_DNA"/>
</dbReference>
<keyword evidence="2" id="KW-0812">Transmembrane</keyword>
<organism evidence="3">
    <name type="scientific">candidate division WOR-3 bacterium</name>
    <dbReference type="NCBI Taxonomy" id="2052148"/>
    <lineage>
        <taxon>Bacteria</taxon>
        <taxon>Bacteria division WOR-3</taxon>
    </lineage>
</organism>
<feature type="transmembrane region" description="Helical" evidence="2">
    <location>
        <begin position="7"/>
        <end position="28"/>
    </location>
</feature>
<keyword evidence="2" id="KW-0472">Membrane</keyword>
<keyword evidence="1" id="KW-0175">Coiled coil</keyword>
<dbReference type="AlphaFoldDB" id="A0A7V0LUI8"/>
<accession>A0A7V0LUI8</accession>
<reference evidence="3" key="1">
    <citation type="journal article" date="2020" name="mSystems">
        <title>Genome- and Community-Level Interaction Insights into Carbon Utilization and Element Cycling Functions of Hydrothermarchaeota in Hydrothermal Sediment.</title>
        <authorList>
            <person name="Zhou Z."/>
            <person name="Liu Y."/>
            <person name="Xu W."/>
            <person name="Pan J."/>
            <person name="Luo Z.H."/>
            <person name="Li M."/>
        </authorList>
    </citation>
    <scope>NUCLEOTIDE SEQUENCE [LARGE SCALE GENOMIC DNA]</scope>
    <source>
        <strain evidence="3">HyVt-28</strain>
    </source>
</reference>
<keyword evidence="2" id="KW-1133">Transmembrane helix</keyword>